<organism evidence="1 2">
    <name type="scientific">Spirosoma telluris</name>
    <dbReference type="NCBI Taxonomy" id="2183553"/>
    <lineage>
        <taxon>Bacteria</taxon>
        <taxon>Pseudomonadati</taxon>
        <taxon>Bacteroidota</taxon>
        <taxon>Cytophagia</taxon>
        <taxon>Cytophagales</taxon>
        <taxon>Cytophagaceae</taxon>
        <taxon>Spirosoma</taxon>
    </lineage>
</organism>
<comment type="caution">
    <text evidence="1">The sequence shown here is derived from an EMBL/GenBank/DDBJ whole genome shotgun (WGS) entry which is preliminary data.</text>
</comment>
<dbReference type="InterPro" id="IPR024992">
    <property type="entry name" value="DUF3891"/>
</dbReference>
<proteinExistence type="predicted"/>
<dbReference type="AlphaFoldDB" id="A0A327NRE4"/>
<keyword evidence="2" id="KW-1185">Reference proteome</keyword>
<protein>
    <submittedName>
        <fullName evidence="1">DUF3891 domain-containing protein</fullName>
    </submittedName>
</protein>
<dbReference type="EMBL" id="QLII01000001">
    <property type="protein sequence ID" value="RAI77827.1"/>
    <property type="molecule type" value="Genomic_DNA"/>
</dbReference>
<dbReference type="RefSeq" id="WP_111348885.1">
    <property type="nucleotide sequence ID" value="NZ_QLII01000001.1"/>
</dbReference>
<dbReference type="Pfam" id="PF13030">
    <property type="entry name" value="DUF3891"/>
    <property type="match status" value="1"/>
</dbReference>
<evidence type="ECO:0000313" key="1">
    <source>
        <dbReference type="EMBL" id="RAI77827.1"/>
    </source>
</evidence>
<evidence type="ECO:0000313" key="2">
    <source>
        <dbReference type="Proteomes" id="UP000249016"/>
    </source>
</evidence>
<name>A0A327NRE4_9BACT</name>
<sequence>MIVTQTDTGWQLINQQAHGLLAIQLALHWRKEKRPVHWVETLTALTEHDDGQDPWEGRNHLTTAGTPLHFELLTYSVEQCHQLIQIGLQKSRWNALLMSMHTSFLYESKRGTDKALDTFLDQQVTNQTKWRKESKASKAEADYAYRFLQWCDALSLVLCMNKIPPEERRLEVSQGPDGVSYYIYQRSNGTIGMEPWPFEESQVQVHIETFLVNQVVFKNDNQLYNAVQDAPITTKEWTFKEND</sequence>
<reference evidence="1 2" key="1">
    <citation type="submission" date="2018-06" db="EMBL/GenBank/DDBJ databases">
        <title>Spirosoma sp. HMF3257 Genome sequencing and assembly.</title>
        <authorList>
            <person name="Kang H."/>
            <person name="Cha I."/>
            <person name="Kim H."/>
            <person name="Kang J."/>
            <person name="Joh K."/>
        </authorList>
    </citation>
    <scope>NUCLEOTIDE SEQUENCE [LARGE SCALE GENOMIC DNA]</scope>
    <source>
        <strain evidence="1 2">HMF3257</strain>
    </source>
</reference>
<dbReference type="OrthoDB" id="872894at2"/>
<dbReference type="Proteomes" id="UP000249016">
    <property type="component" value="Unassembled WGS sequence"/>
</dbReference>
<accession>A0A327NRE4</accession>
<gene>
    <name evidence="1" type="ORF">HMF3257_33530</name>
</gene>